<protein>
    <recommendedName>
        <fullName evidence="5">DUF447 family protein</fullName>
    </recommendedName>
</protein>
<dbReference type="RefSeq" id="WP_210417706.1">
    <property type="nucleotide sequence ID" value="NZ_CP042913.1"/>
</dbReference>
<feature type="domain" description="DUF447" evidence="1">
    <location>
        <begin position="18"/>
        <end position="127"/>
    </location>
</feature>
<dbReference type="Pfam" id="PF20766">
    <property type="entry name" value="DUF447_C"/>
    <property type="match status" value="1"/>
</dbReference>
<reference evidence="3 4" key="1">
    <citation type="submission" date="2019-08" db="EMBL/GenBank/DDBJ databases">
        <title>Deep-cultivation of Planctomycetes and their phenomic and genomic characterization uncovers novel biology.</title>
        <authorList>
            <person name="Wiegand S."/>
            <person name="Jogler M."/>
            <person name="Boedeker C."/>
            <person name="Pinto D."/>
            <person name="Vollmers J."/>
            <person name="Rivas-Marin E."/>
            <person name="Kohn T."/>
            <person name="Peeters S.H."/>
            <person name="Heuer A."/>
            <person name="Rast P."/>
            <person name="Oberbeckmann S."/>
            <person name="Bunk B."/>
            <person name="Jeske O."/>
            <person name="Meyerdierks A."/>
            <person name="Storesund J.E."/>
            <person name="Kallscheuer N."/>
            <person name="Luecker S."/>
            <person name="Lage O.M."/>
            <person name="Pohl T."/>
            <person name="Merkel B.J."/>
            <person name="Hornburger P."/>
            <person name="Mueller R.-W."/>
            <person name="Bruemmer F."/>
            <person name="Labrenz M."/>
            <person name="Spormann A.M."/>
            <person name="Op den Camp H."/>
            <person name="Overmann J."/>
            <person name="Amann R."/>
            <person name="Jetten M.S.M."/>
            <person name="Mascher T."/>
            <person name="Medema M.H."/>
            <person name="Devos D.P."/>
            <person name="Kaster A.-K."/>
            <person name="Ovreas L."/>
            <person name="Rohde M."/>
            <person name="Galperin M.Y."/>
            <person name="Jogler C."/>
        </authorList>
    </citation>
    <scope>NUCLEOTIDE SEQUENCE [LARGE SCALE GENOMIC DNA]</scope>
    <source>
        <strain evidence="3 4">Pr1d</strain>
    </source>
</reference>
<dbReference type="InterPro" id="IPR007386">
    <property type="entry name" value="DUF447_N"/>
</dbReference>
<dbReference type="KEGG" id="bgok:Pr1d_28080"/>
<dbReference type="AlphaFoldDB" id="A0A5B9Q928"/>
<evidence type="ECO:0000259" key="1">
    <source>
        <dbReference type="Pfam" id="PF04289"/>
    </source>
</evidence>
<dbReference type="Gene3D" id="1.20.58.290">
    <property type="entry name" value="Hypothetical membrane protein ta0354_69_121"/>
    <property type="match status" value="1"/>
</dbReference>
<evidence type="ECO:0000313" key="4">
    <source>
        <dbReference type="Proteomes" id="UP000323917"/>
    </source>
</evidence>
<dbReference type="Pfam" id="PF04289">
    <property type="entry name" value="DUF447_N"/>
    <property type="match status" value="1"/>
</dbReference>
<evidence type="ECO:0008006" key="5">
    <source>
        <dbReference type="Google" id="ProtNLM"/>
    </source>
</evidence>
<dbReference type="InterPro" id="IPR049288">
    <property type="entry name" value="DUF447_C"/>
</dbReference>
<name>A0A5B9Q928_9BACT</name>
<gene>
    <name evidence="3" type="ORF">Pr1d_28080</name>
</gene>
<organism evidence="3 4">
    <name type="scientific">Bythopirellula goksoeyrii</name>
    <dbReference type="NCBI Taxonomy" id="1400387"/>
    <lineage>
        <taxon>Bacteria</taxon>
        <taxon>Pseudomonadati</taxon>
        <taxon>Planctomycetota</taxon>
        <taxon>Planctomycetia</taxon>
        <taxon>Pirellulales</taxon>
        <taxon>Lacipirellulaceae</taxon>
        <taxon>Bythopirellula</taxon>
    </lineage>
</organism>
<sequence length="208" mass="22867">MMSKTSLPQLGSDGRILEAIVTTSNKDGTINIAPMGPLVDDGLERLVLRPFRTSTTYKNLIRTSQGVLHITDDVLLFAKAAIGTIKPIPEFLESDPMVLAAACRWLKFEIVSVDDSAERSIVVGHTTKRGHIREFFGFNRAKHAVLEAAILATRIHILDAKLLLSELDRLASPIQKTGGADELQAFALLQSFVHQELAVPFESEILPR</sequence>
<dbReference type="EMBL" id="CP042913">
    <property type="protein sequence ID" value="QEG35507.1"/>
    <property type="molecule type" value="Genomic_DNA"/>
</dbReference>
<proteinExistence type="predicted"/>
<dbReference type="Gene3D" id="2.30.110.10">
    <property type="entry name" value="Electron Transport, Fmn-binding Protein, Chain A"/>
    <property type="match status" value="1"/>
</dbReference>
<keyword evidence="4" id="KW-1185">Reference proteome</keyword>
<accession>A0A5B9Q928</accession>
<dbReference type="SUPFAM" id="SSF50475">
    <property type="entry name" value="FMN-binding split barrel"/>
    <property type="match status" value="1"/>
</dbReference>
<evidence type="ECO:0000313" key="3">
    <source>
        <dbReference type="EMBL" id="QEG35507.1"/>
    </source>
</evidence>
<dbReference type="InterPro" id="IPR012349">
    <property type="entry name" value="Split_barrel_FMN-bd"/>
</dbReference>
<dbReference type="Proteomes" id="UP000323917">
    <property type="component" value="Chromosome"/>
</dbReference>
<evidence type="ECO:0000259" key="2">
    <source>
        <dbReference type="Pfam" id="PF20766"/>
    </source>
</evidence>
<feature type="domain" description="DUF447" evidence="2">
    <location>
        <begin position="139"/>
        <end position="189"/>
    </location>
</feature>